<evidence type="ECO:0008006" key="2">
    <source>
        <dbReference type="Google" id="ProtNLM"/>
    </source>
</evidence>
<dbReference type="GO" id="GO:0006783">
    <property type="term" value="P:heme biosynthetic process"/>
    <property type="evidence" value="ECO:0007669"/>
    <property type="project" value="TreeGrafter"/>
</dbReference>
<organism evidence="1">
    <name type="scientific">marine sediment metagenome</name>
    <dbReference type="NCBI Taxonomy" id="412755"/>
    <lineage>
        <taxon>unclassified sequences</taxon>
        <taxon>metagenomes</taxon>
        <taxon>ecological metagenomes</taxon>
    </lineage>
</organism>
<dbReference type="Gene3D" id="3.20.20.70">
    <property type="entry name" value="Aldolase class I"/>
    <property type="match status" value="1"/>
</dbReference>
<dbReference type="InterPro" id="IPR050377">
    <property type="entry name" value="Radical_SAM_PqqE_MftC-like"/>
</dbReference>
<evidence type="ECO:0000313" key="1">
    <source>
        <dbReference type="EMBL" id="GAG15770.1"/>
    </source>
</evidence>
<dbReference type="AlphaFoldDB" id="X0VBR4"/>
<dbReference type="PANTHER" id="PTHR11228">
    <property type="entry name" value="RADICAL SAM DOMAIN PROTEIN"/>
    <property type="match status" value="1"/>
</dbReference>
<dbReference type="SUPFAM" id="SSF102114">
    <property type="entry name" value="Radical SAM enzymes"/>
    <property type="match status" value="1"/>
</dbReference>
<dbReference type="InterPro" id="IPR023885">
    <property type="entry name" value="4Fe4S-binding_SPASM_dom"/>
</dbReference>
<feature type="non-terminal residue" evidence="1">
    <location>
        <position position="1"/>
    </location>
</feature>
<dbReference type="NCBIfam" id="TIGR04085">
    <property type="entry name" value="rSAM_more_4Fe4S"/>
    <property type="match status" value="1"/>
</dbReference>
<protein>
    <recommendedName>
        <fullName evidence="2">4Fe4S-binding SPASM domain-containing protein</fullName>
    </recommendedName>
</protein>
<dbReference type="InterPro" id="IPR013785">
    <property type="entry name" value="Aldolase_TIM"/>
</dbReference>
<sequence length="257" mass="28796">FAEAGISLDGIGANNDHFRGKSGAFEAALTGIRNCIALGIRVSLRLTITRYNYQAIPEIFQLVETEGVDRVCFYHLAYSGRGSSLREEDINHAQTRSVVDRICEHTLGLYQRGLQKEILTVGNHADGVYLYLKLKKDNPQRADTILELLRTNGGNNSGIKIGAVDDRGDVHPDQFWWHYSLGNVQQRKFGDIWTDNTEPLLKGLKNRKGLLKGRCARCQYLDLCNGNLRVRAEAVFADVWAEDPACYLTNEEIGINP</sequence>
<dbReference type="EMBL" id="BARS01033847">
    <property type="protein sequence ID" value="GAG15770.1"/>
    <property type="molecule type" value="Genomic_DNA"/>
</dbReference>
<dbReference type="CDD" id="cd21123">
    <property type="entry name" value="SPASM_MftC-like"/>
    <property type="match status" value="1"/>
</dbReference>
<proteinExistence type="predicted"/>
<comment type="caution">
    <text evidence="1">The sequence shown here is derived from an EMBL/GenBank/DDBJ whole genome shotgun (WGS) entry which is preliminary data.</text>
</comment>
<accession>X0VBR4</accession>
<dbReference type="InterPro" id="IPR058240">
    <property type="entry name" value="rSAM_sf"/>
</dbReference>
<dbReference type="PANTHER" id="PTHR11228:SF7">
    <property type="entry name" value="PQQA PEPTIDE CYCLASE"/>
    <property type="match status" value="1"/>
</dbReference>
<gene>
    <name evidence="1" type="ORF">S01H1_52371</name>
</gene>
<name>X0VBR4_9ZZZZ</name>
<reference evidence="1" key="1">
    <citation type="journal article" date="2014" name="Front. Microbiol.">
        <title>High frequency of phylogenetically diverse reductive dehalogenase-homologous genes in deep subseafloor sedimentary metagenomes.</title>
        <authorList>
            <person name="Kawai M."/>
            <person name="Futagami T."/>
            <person name="Toyoda A."/>
            <person name="Takaki Y."/>
            <person name="Nishi S."/>
            <person name="Hori S."/>
            <person name="Arai W."/>
            <person name="Tsubouchi T."/>
            <person name="Morono Y."/>
            <person name="Uchiyama I."/>
            <person name="Ito T."/>
            <person name="Fujiyama A."/>
            <person name="Inagaki F."/>
            <person name="Takami H."/>
        </authorList>
    </citation>
    <scope>NUCLEOTIDE SEQUENCE</scope>
    <source>
        <strain evidence="1">Expedition CK06-06</strain>
    </source>
</reference>